<accession>A0A090EKN5</accession>
<organism evidence="8 9">
    <name type="scientific">Mesorhizobium plurifarium</name>
    <dbReference type="NCBI Taxonomy" id="69974"/>
    <lineage>
        <taxon>Bacteria</taxon>
        <taxon>Pseudomonadati</taxon>
        <taxon>Pseudomonadota</taxon>
        <taxon>Alphaproteobacteria</taxon>
        <taxon>Hyphomicrobiales</taxon>
        <taxon>Phyllobacteriaceae</taxon>
        <taxon>Mesorhizobium</taxon>
    </lineage>
</organism>
<comment type="cofactor">
    <cofactor evidence="7">
        <name>Zn(2+)</name>
        <dbReference type="ChEBI" id="CHEBI:29105"/>
    </cofactor>
    <text evidence="7">Binds 2 Zn(2+) ions per subunit.</text>
</comment>
<reference evidence="8 9" key="1">
    <citation type="submission" date="2014-08" db="EMBL/GenBank/DDBJ databases">
        <authorList>
            <person name="Moulin Lionel"/>
        </authorList>
    </citation>
    <scope>NUCLEOTIDE SEQUENCE [LARGE SCALE GENOMIC DNA]</scope>
</reference>
<dbReference type="SUPFAM" id="SSF53187">
    <property type="entry name" value="Zn-dependent exopeptidases"/>
    <property type="match status" value="1"/>
</dbReference>
<gene>
    <name evidence="8" type="ORF">MPLDJ20_120402</name>
</gene>
<feature type="binding site" evidence="7">
    <location>
        <position position="95"/>
    </location>
    <ligand>
        <name>Zn(2+)</name>
        <dbReference type="ChEBI" id="CHEBI:29105"/>
        <label>2</label>
    </ligand>
</feature>
<dbReference type="PIRSF" id="PIRSF001235">
    <property type="entry name" value="Amidase_carbamoylase"/>
    <property type="match status" value="1"/>
</dbReference>
<evidence type="ECO:0000256" key="4">
    <source>
        <dbReference type="ARBA" id="ARBA00022723"/>
    </source>
</evidence>
<dbReference type="Proteomes" id="UP000046373">
    <property type="component" value="Unassembled WGS sequence"/>
</dbReference>
<dbReference type="InterPro" id="IPR002933">
    <property type="entry name" value="Peptidase_M20"/>
</dbReference>
<evidence type="ECO:0000313" key="8">
    <source>
        <dbReference type="EMBL" id="CDX29029.1"/>
    </source>
</evidence>
<comment type="cofactor">
    <cofactor evidence="1">
        <name>Mn(2+)</name>
        <dbReference type="ChEBI" id="CHEBI:29035"/>
    </cofactor>
</comment>
<dbReference type="GO" id="GO:0046872">
    <property type="term" value="F:metal ion binding"/>
    <property type="evidence" value="ECO:0007669"/>
    <property type="project" value="UniProtKB-KW"/>
</dbReference>
<feature type="binding site" evidence="7">
    <location>
        <position position="395"/>
    </location>
    <ligand>
        <name>Zn(2+)</name>
        <dbReference type="ChEBI" id="CHEBI:29105"/>
        <label>2</label>
    </ligand>
</feature>
<feature type="binding site" evidence="7">
    <location>
        <position position="130"/>
    </location>
    <ligand>
        <name>Zn(2+)</name>
        <dbReference type="ChEBI" id="CHEBI:29105"/>
        <label>2</label>
    </ligand>
</feature>
<dbReference type="GO" id="GO:0016813">
    <property type="term" value="F:hydrolase activity, acting on carbon-nitrogen (but not peptide) bonds, in linear amidines"/>
    <property type="evidence" value="ECO:0007669"/>
    <property type="project" value="InterPro"/>
</dbReference>
<dbReference type="Pfam" id="PF01546">
    <property type="entry name" value="Peptidase_M20"/>
    <property type="match status" value="1"/>
</dbReference>
<dbReference type="GeneID" id="31888470"/>
<proteinExistence type="inferred from homology"/>
<feature type="binding site" evidence="7">
    <location>
        <position position="197"/>
    </location>
    <ligand>
        <name>Zn(2+)</name>
        <dbReference type="ChEBI" id="CHEBI:29105"/>
        <label>1</label>
    </ligand>
</feature>
<dbReference type="Gene3D" id="3.30.70.360">
    <property type="match status" value="1"/>
</dbReference>
<dbReference type="PANTHER" id="PTHR32494">
    <property type="entry name" value="ALLANTOATE DEIMINASE-RELATED"/>
    <property type="match status" value="1"/>
</dbReference>
<dbReference type="NCBIfam" id="NF009527">
    <property type="entry name" value="PRK12891.1"/>
    <property type="match status" value="1"/>
</dbReference>
<evidence type="ECO:0000256" key="2">
    <source>
        <dbReference type="ARBA" id="ARBA00006153"/>
    </source>
</evidence>
<evidence type="ECO:0000256" key="6">
    <source>
        <dbReference type="ARBA" id="ARBA00023211"/>
    </source>
</evidence>
<dbReference type="PANTHER" id="PTHR32494:SF19">
    <property type="entry name" value="ALLANTOATE DEIMINASE-RELATED"/>
    <property type="match status" value="1"/>
</dbReference>
<keyword evidence="7" id="KW-0862">Zinc</keyword>
<keyword evidence="4 7" id="KW-0479">Metal-binding</keyword>
<dbReference type="InterPro" id="IPR010158">
    <property type="entry name" value="Amidase_Cbmase"/>
</dbReference>
<sequence length="427" mass="44939">MSSAALTAGGRLAGRILDTLAEATADAPGITRVAYGPGERFAHDLVRNEGEKLGAVARTDAAGNLCLTLGGRDPDLPAIVIGSHLDSVAHGGNFDGAAGVVAGLAVMAELAGRGIQLKRDLIVLATRAEEAVWFPLSYPGSQAALGLLDPQALEARRSDSGRTLADHMREEGFDPDAVRRGVRGIDAERIAAFVEVHIEQGPRLVAAGAPVGIVTGIAGGFRYVDAKCLGAYAHSGAEPRFARHDSVLGFADLVAALETEWDALERDGHEATITFGRVQSDPTQHGGSRVLGQLGFTLDVRSAEAAVLEWVEARLQAALAEVGGKRGVTFEPGPCFTWEPATMSPALIGRFDRAATELQMRAPHVPSGAGHDAATFASAGIPTAMLFVRNENGSHNPHEAMEIADLDQAIRLLLRFVIDFDNSRDQT</sequence>
<dbReference type="InterPro" id="IPR036264">
    <property type="entry name" value="Bact_exopeptidase_dim_dom"/>
</dbReference>
<dbReference type="EMBL" id="CCNB01000004">
    <property type="protein sequence ID" value="CDX29029.1"/>
    <property type="molecule type" value="Genomic_DNA"/>
</dbReference>
<name>A0A090EKN5_MESPL</name>
<dbReference type="NCBIfam" id="TIGR01879">
    <property type="entry name" value="hydantase"/>
    <property type="match status" value="1"/>
</dbReference>
<feature type="binding site" evidence="7">
    <location>
        <position position="95"/>
    </location>
    <ligand>
        <name>Zn(2+)</name>
        <dbReference type="ChEBI" id="CHEBI:29105"/>
        <label>1</label>
    </ligand>
</feature>
<feature type="binding site" evidence="7">
    <location>
        <position position="84"/>
    </location>
    <ligand>
        <name>Zn(2+)</name>
        <dbReference type="ChEBI" id="CHEBI:29105"/>
        <label>1</label>
    </ligand>
</feature>
<keyword evidence="5" id="KW-0378">Hydrolase</keyword>
<evidence type="ECO:0000256" key="5">
    <source>
        <dbReference type="ARBA" id="ARBA00022801"/>
    </source>
</evidence>
<comment type="similarity">
    <text evidence="2">Belongs to the peptidase M20 family.</text>
</comment>
<evidence type="ECO:0000313" key="9">
    <source>
        <dbReference type="Proteomes" id="UP000046373"/>
    </source>
</evidence>
<dbReference type="SUPFAM" id="SSF55031">
    <property type="entry name" value="Bacterial exopeptidase dimerisation domain"/>
    <property type="match status" value="1"/>
</dbReference>
<evidence type="ECO:0000256" key="7">
    <source>
        <dbReference type="PIRSR" id="PIRSR001235-1"/>
    </source>
</evidence>
<protein>
    <submittedName>
        <fullName evidence="8">Amidase, hydantoinase/carbamoylase family protein</fullName>
    </submittedName>
</protein>
<keyword evidence="6" id="KW-0464">Manganese</keyword>
<evidence type="ECO:0000256" key="3">
    <source>
        <dbReference type="ARBA" id="ARBA00011738"/>
    </source>
</evidence>
<dbReference type="Gene3D" id="3.40.630.10">
    <property type="entry name" value="Zn peptidases"/>
    <property type="match status" value="1"/>
</dbReference>
<dbReference type="AlphaFoldDB" id="A0A090EKN5"/>
<evidence type="ECO:0000256" key="1">
    <source>
        <dbReference type="ARBA" id="ARBA00001936"/>
    </source>
</evidence>
<comment type="subunit">
    <text evidence="3">Homodimer.</text>
</comment>